<comment type="pathway">
    <text evidence="4">tRNA modification; tRNA-queuosine biosynthesis.</text>
</comment>
<dbReference type="SUPFAM" id="SSF51713">
    <property type="entry name" value="tRNA-guanine transglycosylase"/>
    <property type="match status" value="1"/>
</dbReference>
<proteinExistence type="inferred from homology"/>
<evidence type="ECO:0000256" key="4">
    <source>
        <dbReference type="HAMAP-Rule" id="MF_00168"/>
    </source>
</evidence>
<feature type="region of interest" description="RNA binding" evidence="4">
    <location>
        <begin position="245"/>
        <end position="251"/>
    </location>
</feature>
<feature type="binding site" evidence="4">
    <location>
        <position position="361"/>
    </location>
    <ligand>
        <name>Zn(2+)</name>
        <dbReference type="ChEBI" id="CHEBI:29105"/>
    </ligand>
</feature>
<dbReference type="HAMAP" id="MF_00168">
    <property type="entry name" value="Q_tRNA_Tgt"/>
    <property type="match status" value="1"/>
</dbReference>
<comment type="similarity">
    <text evidence="4">Belongs to the queuine tRNA-ribosyltransferase family.</text>
</comment>
<dbReference type="UniPathway" id="UPA00392"/>
<dbReference type="EMBL" id="PEXU01000052">
    <property type="protein sequence ID" value="PIS42212.1"/>
    <property type="molecule type" value="Genomic_DNA"/>
</dbReference>
<evidence type="ECO:0000256" key="3">
    <source>
        <dbReference type="ARBA" id="ARBA00022694"/>
    </source>
</evidence>
<dbReference type="Proteomes" id="UP000231542">
    <property type="component" value="Unassembled WGS sequence"/>
</dbReference>
<feature type="binding site" evidence="4">
    <location>
        <position position="146"/>
    </location>
    <ligand>
        <name>substrate</name>
    </ligand>
</feature>
<keyword evidence="4" id="KW-0671">Queuosine biosynthesis</keyword>
<comment type="caution">
    <text evidence="6">The sequence shown here is derived from an EMBL/GenBank/DDBJ whole genome shotgun (WGS) entry which is preliminary data.</text>
</comment>
<protein>
    <recommendedName>
        <fullName evidence="4">Queuine tRNA-ribosyltransferase</fullName>
        <ecNumber evidence="4">2.4.2.29</ecNumber>
    </recommendedName>
    <alternativeName>
        <fullName evidence="4">Guanine insertion enzyme</fullName>
    </alternativeName>
    <alternativeName>
        <fullName evidence="4">tRNA-guanine transglycosylase</fullName>
    </alternativeName>
</protein>
<keyword evidence="1 4" id="KW-0328">Glycosyltransferase</keyword>
<comment type="catalytic activity">
    <reaction evidence="4">
        <text>7-aminomethyl-7-carbaguanine + guanosine(34) in tRNA = 7-aminomethyl-7-carbaguanosine(34) in tRNA + guanine</text>
        <dbReference type="Rhea" id="RHEA:24104"/>
        <dbReference type="Rhea" id="RHEA-COMP:10341"/>
        <dbReference type="Rhea" id="RHEA-COMP:10342"/>
        <dbReference type="ChEBI" id="CHEBI:16235"/>
        <dbReference type="ChEBI" id="CHEBI:58703"/>
        <dbReference type="ChEBI" id="CHEBI:74269"/>
        <dbReference type="ChEBI" id="CHEBI:82833"/>
        <dbReference type="EC" id="2.4.2.29"/>
    </reaction>
</comment>
<dbReference type="InterPro" id="IPR004803">
    <property type="entry name" value="TGT"/>
</dbReference>
<dbReference type="GO" id="GO:0046872">
    <property type="term" value="F:metal ion binding"/>
    <property type="evidence" value="ECO:0007669"/>
    <property type="project" value="UniProtKB-KW"/>
</dbReference>
<dbReference type="InterPro" id="IPR002616">
    <property type="entry name" value="tRNA_ribo_trans-like"/>
</dbReference>
<dbReference type="AlphaFoldDB" id="A0A2H0YWT9"/>
<reference evidence="6 7" key="1">
    <citation type="submission" date="2017-09" db="EMBL/GenBank/DDBJ databases">
        <title>Depth-based differentiation of microbial function through sediment-hosted aquifers and enrichment of novel symbionts in the deep terrestrial subsurface.</title>
        <authorList>
            <person name="Probst A.J."/>
            <person name="Ladd B."/>
            <person name="Jarett J.K."/>
            <person name="Geller-Mcgrath D.E."/>
            <person name="Sieber C.M."/>
            <person name="Emerson J.B."/>
            <person name="Anantharaman K."/>
            <person name="Thomas B.C."/>
            <person name="Malmstrom R."/>
            <person name="Stieglmeier M."/>
            <person name="Klingl A."/>
            <person name="Woyke T."/>
            <person name="Ryan C.M."/>
            <person name="Banfield J.F."/>
        </authorList>
    </citation>
    <scope>NUCLEOTIDE SEQUENCE [LARGE SCALE GENOMIC DNA]</scope>
    <source>
        <strain evidence="6">CG08_land_8_20_14_0_20_40_16</strain>
    </source>
</reference>
<evidence type="ECO:0000256" key="1">
    <source>
        <dbReference type="ARBA" id="ARBA00022676"/>
    </source>
</evidence>
<organism evidence="6 7">
    <name type="scientific">Candidatus Kerfeldbacteria bacterium CG08_land_8_20_14_0_20_40_16</name>
    <dbReference type="NCBI Taxonomy" id="2014244"/>
    <lineage>
        <taxon>Bacteria</taxon>
        <taxon>Candidatus Kerfeldiibacteriota</taxon>
    </lineage>
</organism>
<dbReference type="PANTHER" id="PTHR46499:SF1">
    <property type="entry name" value="QUEUINE TRNA-RIBOSYLTRANSFERASE"/>
    <property type="match status" value="1"/>
</dbReference>
<dbReference type="GO" id="GO:0008479">
    <property type="term" value="F:tRNA-guanosine(34) queuine transglycosylase activity"/>
    <property type="evidence" value="ECO:0007669"/>
    <property type="project" value="UniProtKB-UniRule"/>
</dbReference>
<dbReference type="PANTHER" id="PTHR46499">
    <property type="entry name" value="QUEUINE TRNA-RIBOSYLTRANSFERASE"/>
    <property type="match status" value="1"/>
</dbReference>
<feature type="binding site" evidence="4">
    <location>
        <position position="335"/>
    </location>
    <ligand>
        <name>Zn(2+)</name>
        <dbReference type="ChEBI" id="CHEBI:29105"/>
    </ligand>
</feature>
<dbReference type="InterPro" id="IPR036511">
    <property type="entry name" value="TGT-like_sf"/>
</dbReference>
<evidence type="ECO:0000256" key="2">
    <source>
        <dbReference type="ARBA" id="ARBA00022679"/>
    </source>
</evidence>
<gene>
    <name evidence="4" type="primary">tgt</name>
    <name evidence="6" type="ORF">COT24_04695</name>
</gene>
<comment type="function">
    <text evidence="4">Catalyzes the base-exchange of a guanine (G) residue with the queuine precursor 7-aminomethyl-7-deazaguanine (PreQ1) at position 34 (anticodon wobble position) in tRNAs with GU(N) anticodons (tRNA-Asp, -Asn, -His and -Tyr). Catalysis occurs through a double-displacement mechanism. The nucleophile active site attacks the C1' of nucleotide 34 to detach the guanine base from the RNA, forming a covalent enzyme-RNA intermediate. The proton acceptor active site deprotonates the incoming PreQ1, allowing a nucleophilic attack on the C1' of the ribose to form the product. After dissociation, two additional enzymatic reactions on the tRNA convert PreQ1 to queuine (Q), resulting in the hypermodified nucleoside queuosine (7-(((4,5-cis-dihydroxy-2-cyclopenten-1-yl)amino)methyl)-7-deazaguanosine).</text>
</comment>
<dbReference type="NCBIfam" id="TIGR00430">
    <property type="entry name" value="Q_tRNA_tgt"/>
    <property type="match status" value="1"/>
</dbReference>
<keyword evidence="2 4" id="KW-0808">Transferase</keyword>
<dbReference type="EC" id="2.4.2.29" evidence="4"/>
<name>A0A2H0YWT9_9BACT</name>
<comment type="subunit">
    <text evidence="4">Homodimer. Within each dimer, one monomer is responsible for RNA recognition and catalysis, while the other monomer binds to the replacement base PreQ1.</text>
</comment>
<feature type="region of interest" description="RNA binding; important for wobble base 34 recognition" evidence="4">
    <location>
        <begin position="269"/>
        <end position="273"/>
    </location>
</feature>
<evidence type="ECO:0000313" key="7">
    <source>
        <dbReference type="Proteomes" id="UP000231542"/>
    </source>
</evidence>
<evidence type="ECO:0000313" key="6">
    <source>
        <dbReference type="EMBL" id="PIS42212.1"/>
    </source>
</evidence>
<sequence>MQKFKVIKTDKKSKARRGILQTAHGKIQTPFFMPIATSGAVKTVTPEEVKKCGAQIILSNTYHLMLRPGMPVIKKAGGLHKFMNWSGPILTDSGGYQVFSLSKIRKIKNSGVEFQSHLDGSKHLLTPEKAIKIQETLGSDIMMVLDECPKYPVSKSYARKSMELTTTWAIRSKRAHSNKNLLFGITQGSTYKDLRIQHVRELVKIGFDGYAVGGLAVGEPVQKMYQVLDWVVPELPENKPRYLMGVGKPEQIIEAVKRGVDMFDCVIPTRNARHGTLYVWGNKLGGARAFARAWLKQGLQSTPLGGKFYQELRIKQSKYRLDIKPVDPQCNCELCQNYSRSYLRHLFMTNEPLALRLATLHNVNFYLRLMELIRKGI</sequence>
<keyword evidence="3 4" id="KW-0819">tRNA processing</keyword>
<keyword evidence="4" id="KW-0479">Metal-binding</keyword>
<feature type="active site" description="Proton acceptor" evidence="4">
    <location>
        <position position="92"/>
    </location>
</feature>
<feature type="binding site" evidence="4">
    <location>
        <position position="187"/>
    </location>
    <ligand>
        <name>substrate</name>
    </ligand>
</feature>
<dbReference type="Pfam" id="PF01702">
    <property type="entry name" value="TGT"/>
    <property type="match status" value="1"/>
</dbReference>
<dbReference type="Gene3D" id="3.20.20.105">
    <property type="entry name" value="Queuine tRNA-ribosyltransferase-like"/>
    <property type="match status" value="1"/>
</dbReference>
<feature type="binding site" evidence="4">
    <location>
        <position position="332"/>
    </location>
    <ligand>
        <name>Zn(2+)</name>
        <dbReference type="ChEBI" id="CHEBI:29105"/>
    </ligand>
</feature>
<feature type="binding site" evidence="4">
    <location>
        <begin position="92"/>
        <end position="96"/>
    </location>
    <ligand>
        <name>substrate</name>
    </ligand>
</feature>
<dbReference type="NCBIfam" id="TIGR00449">
    <property type="entry name" value="tgt_general"/>
    <property type="match status" value="1"/>
</dbReference>
<keyword evidence="4" id="KW-0862">Zinc</keyword>
<feature type="domain" description="tRNA-guanine(15) transglycosylase-like" evidence="5">
    <location>
        <begin position="13"/>
        <end position="377"/>
    </location>
</feature>
<feature type="binding site" evidence="4">
    <location>
        <position position="330"/>
    </location>
    <ligand>
        <name>Zn(2+)</name>
        <dbReference type="ChEBI" id="CHEBI:29105"/>
    </ligand>
</feature>
<dbReference type="GO" id="GO:0005829">
    <property type="term" value="C:cytosol"/>
    <property type="evidence" value="ECO:0007669"/>
    <property type="project" value="TreeGrafter"/>
</dbReference>
<feature type="active site" description="Nucleophile" evidence="4">
    <location>
        <position position="264"/>
    </location>
</feature>
<dbReference type="GO" id="GO:0008616">
    <property type="term" value="P:tRNA queuosine(34) biosynthetic process"/>
    <property type="evidence" value="ECO:0007669"/>
    <property type="project" value="UniProtKB-UniRule"/>
</dbReference>
<dbReference type="InterPro" id="IPR050076">
    <property type="entry name" value="ArchSynthase1/Queuine_TRR"/>
</dbReference>
<comment type="cofactor">
    <cofactor evidence="4">
        <name>Zn(2+)</name>
        <dbReference type="ChEBI" id="CHEBI:29105"/>
    </cofactor>
    <text evidence="4">Binds 1 zinc ion per subunit.</text>
</comment>
<feature type="binding site" evidence="4">
    <location>
        <position position="214"/>
    </location>
    <ligand>
        <name>substrate</name>
    </ligand>
</feature>
<accession>A0A2H0YWT9</accession>
<dbReference type="CDD" id="cd00945">
    <property type="entry name" value="Aldolase_Class_I"/>
    <property type="match status" value="1"/>
</dbReference>
<evidence type="ECO:0000259" key="5">
    <source>
        <dbReference type="Pfam" id="PF01702"/>
    </source>
</evidence>